<name>X1SJL1_9ZZZZ</name>
<feature type="domain" description="UDP-N-acetylglucosamine 2-epimerase" evidence="1">
    <location>
        <begin position="18"/>
        <end position="222"/>
    </location>
</feature>
<dbReference type="InterPro" id="IPR003331">
    <property type="entry name" value="UDP_GlcNAc_Epimerase_2_dom"/>
</dbReference>
<dbReference type="SUPFAM" id="SSF53756">
    <property type="entry name" value="UDP-Glycosyltransferase/glycogen phosphorylase"/>
    <property type="match status" value="1"/>
</dbReference>
<accession>X1SJL1</accession>
<feature type="non-terminal residue" evidence="2">
    <location>
        <position position="222"/>
    </location>
</feature>
<dbReference type="Pfam" id="PF02350">
    <property type="entry name" value="Epimerase_2"/>
    <property type="match status" value="1"/>
</dbReference>
<sequence length="222" mass="24899">MKIAPIVDAIKNFNFRKNEHHPIIDYLLVHTGQHYDDEMSKSFFSALGLPKPDIYLAVGSGTHAEQTGKIMVEFEKVCFKLEPDLVVVVGDVNSTVACSLVAAKLFIPVAHVEAGLRSFDRTMPEEINRILTDQISDYLFTTCEDANKNLFKEGIPESKIFFVGNVMIDTLLKHIELSKNSHILENLGLRKNGKIKKYAVLTLHRPSNVDESEILKGIFTAL</sequence>
<comment type="caution">
    <text evidence="2">The sequence shown here is derived from an EMBL/GenBank/DDBJ whole genome shotgun (WGS) entry which is preliminary data.</text>
</comment>
<dbReference type="Gene3D" id="3.40.50.2000">
    <property type="entry name" value="Glycogen Phosphorylase B"/>
    <property type="match status" value="1"/>
</dbReference>
<organism evidence="2">
    <name type="scientific">marine sediment metagenome</name>
    <dbReference type="NCBI Taxonomy" id="412755"/>
    <lineage>
        <taxon>unclassified sequences</taxon>
        <taxon>metagenomes</taxon>
        <taxon>ecological metagenomes</taxon>
    </lineage>
</organism>
<reference evidence="2" key="1">
    <citation type="journal article" date="2014" name="Front. Microbiol.">
        <title>High frequency of phylogenetically diverse reductive dehalogenase-homologous genes in deep subseafloor sedimentary metagenomes.</title>
        <authorList>
            <person name="Kawai M."/>
            <person name="Futagami T."/>
            <person name="Toyoda A."/>
            <person name="Takaki Y."/>
            <person name="Nishi S."/>
            <person name="Hori S."/>
            <person name="Arai W."/>
            <person name="Tsubouchi T."/>
            <person name="Morono Y."/>
            <person name="Uchiyama I."/>
            <person name="Ito T."/>
            <person name="Fujiyama A."/>
            <person name="Inagaki F."/>
            <person name="Takami H."/>
        </authorList>
    </citation>
    <scope>NUCLEOTIDE SEQUENCE</scope>
    <source>
        <strain evidence="2">Expedition CK06-06</strain>
    </source>
</reference>
<evidence type="ECO:0000259" key="1">
    <source>
        <dbReference type="Pfam" id="PF02350"/>
    </source>
</evidence>
<dbReference type="AlphaFoldDB" id="X1SJL1"/>
<dbReference type="EMBL" id="BARW01021894">
    <property type="protein sequence ID" value="GAI93232.1"/>
    <property type="molecule type" value="Genomic_DNA"/>
</dbReference>
<evidence type="ECO:0000313" key="2">
    <source>
        <dbReference type="EMBL" id="GAI93232.1"/>
    </source>
</evidence>
<dbReference type="PANTHER" id="PTHR43174:SF1">
    <property type="entry name" value="UDP-N-ACETYLGLUCOSAMINE 2-EPIMERASE"/>
    <property type="match status" value="1"/>
</dbReference>
<dbReference type="InterPro" id="IPR029767">
    <property type="entry name" value="WecB-like"/>
</dbReference>
<proteinExistence type="predicted"/>
<gene>
    <name evidence="2" type="ORF">S12H4_36693</name>
</gene>
<dbReference type="PANTHER" id="PTHR43174">
    <property type="entry name" value="UDP-N-ACETYLGLUCOSAMINE 2-EPIMERASE"/>
    <property type="match status" value="1"/>
</dbReference>
<protein>
    <recommendedName>
        <fullName evidence="1">UDP-N-acetylglucosamine 2-epimerase domain-containing protein</fullName>
    </recommendedName>
</protein>